<accession>A0A0A9BNW9</accession>
<organism evidence="1">
    <name type="scientific">Arundo donax</name>
    <name type="common">Giant reed</name>
    <name type="synonym">Donax arundinaceus</name>
    <dbReference type="NCBI Taxonomy" id="35708"/>
    <lineage>
        <taxon>Eukaryota</taxon>
        <taxon>Viridiplantae</taxon>
        <taxon>Streptophyta</taxon>
        <taxon>Embryophyta</taxon>
        <taxon>Tracheophyta</taxon>
        <taxon>Spermatophyta</taxon>
        <taxon>Magnoliopsida</taxon>
        <taxon>Liliopsida</taxon>
        <taxon>Poales</taxon>
        <taxon>Poaceae</taxon>
        <taxon>PACMAD clade</taxon>
        <taxon>Arundinoideae</taxon>
        <taxon>Arundineae</taxon>
        <taxon>Arundo</taxon>
    </lineage>
</organism>
<name>A0A0A9BNW9_ARUDO</name>
<protein>
    <submittedName>
        <fullName evidence="1">Uncharacterized protein</fullName>
    </submittedName>
</protein>
<reference evidence="1" key="2">
    <citation type="journal article" date="2015" name="Data Brief">
        <title>Shoot transcriptome of the giant reed, Arundo donax.</title>
        <authorList>
            <person name="Barrero R.A."/>
            <person name="Guerrero F.D."/>
            <person name="Moolhuijzen P."/>
            <person name="Goolsby J.A."/>
            <person name="Tidwell J."/>
            <person name="Bellgard S.E."/>
            <person name="Bellgard M.I."/>
        </authorList>
    </citation>
    <scope>NUCLEOTIDE SEQUENCE</scope>
    <source>
        <tissue evidence="1">Shoot tissue taken approximately 20 cm above the soil surface</tissue>
    </source>
</reference>
<dbReference type="EMBL" id="GBRH01232834">
    <property type="protein sequence ID" value="JAD65061.1"/>
    <property type="molecule type" value="Transcribed_RNA"/>
</dbReference>
<proteinExistence type="predicted"/>
<sequence length="15" mass="1912">MFLCQRCLKQHDYLN</sequence>
<evidence type="ECO:0000313" key="1">
    <source>
        <dbReference type="EMBL" id="JAD65061.1"/>
    </source>
</evidence>
<reference evidence="1" key="1">
    <citation type="submission" date="2014-09" db="EMBL/GenBank/DDBJ databases">
        <authorList>
            <person name="Magalhaes I.L.F."/>
            <person name="Oliveira U."/>
            <person name="Santos F.R."/>
            <person name="Vidigal T.H.D.A."/>
            <person name="Brescovit A.D."/>
            <person name="Santos A.J."/>
        </authorList>
    </citation>
    <scope>NUCLEOTIDE SEQUENCE</scope>
    <source>
        <tissue evidence="1">Shoot tissue taken approximately 20 cm above the soil surface</tissue>
    </source>
</reference>